<dbReference type="Proteomes" id="UP001215280">
    <property type="component" value="Unassembled WGS sequence"/>
</dbReference>
<feature type="transmembrane region" description="Helical" evidence="1">
    <location>
        <begin position="49"/>
        <end position="78"/>
    </location>
</feature>
<proteinExistence type="predicted"/>
<evidence type="ECO:0000256" key="1">
    <source>
        <dbReference type="SAM" id="Phobius"/>
    </source>
</evidence>
<protein>
    <submittedName>
        <fullName evidence="2">Uncharacterized protein</fullName>
    </submittedName>
</protein>
<reference evidence="2" key="1">
    <citation type="submission" date="2023-03" db="EMBL/GenBank/DDBJ databases">
        <title>Massive genome expansion in bonnet fungi (Mycena s.s.) driven by repeated elements and novel gene families across ecological guilds.</title>
        <authorList>
            <consortium name="Lawrence Berkeley National Laboratory"/>
            <person name="Harder C.B."/>
            <person name="Miyauchi S."/>
            <person name="Viragh M."/>
            <person name="Kuo A."/>
            <person name="Thoen E."/>
            <person name="Andreopoulos B."/>
            <person name="Lu D."/>
            <person name="Skrede I."/>
            <person name="Drula E."/>
            <person name="Henrissat B."/>
            <person name="Morin E."/>
            <person name="Kohler A."/>
            <person name="Barry K."/>
            <person name="LaButti K."/>
            <person name="Morin E."/>
            <person name="Salamov A."/>
            <person name="Lipzen A."/>
            <person name="Mereny Z."/>
            <person name="Hegedus B."/>
            <person name="Baldrian P."/>
            <person name="Stursova M."/>
            <person name="Weitz H."/>
            <person name="Taylor A."/>
            <person name="Grigoriev I.V."/>
            <person name="Nagy L.G."/>
            <person name="Martin F."/>
            <person name="Kauserud H."/>
        </authorList>
    </citation>
    <scope>NUCLEOTIDE SEQUENCE</scope>
    <source>
        <strain evidence="2">CBHHK188m</strain>
    </source>
</reference>
<name>A0AAD7NZQ6_9AGAR</name>
<keyword evidence="1" id="KW-0812">Transmembrane</keyword>
<keyword evidence="3" id="KW-1185">Reference proteome</keyword>
<evidence type="ECO:0000313" key="2">
    <source>
        <dbReference type="EMBL" id="KAJ7782064.1"/>
    </source>
</evidence>
<comment type="caution">
    <text evidence="2">The sequence shown here is derived from an EMBL/GenBank/DDBJ whole genome shotgun (WGS) entry which is preliminary data.</text>
</comment>
<organism evidence="2 3">
    <name type="scientific">Mycena maculata</name>
    <dbReference type="NCBI Taxonomy" id="230809"/>
    <lineage>
        <taxon>Eukaryota</taxon>
        <taxon>Fungi</taxon>
        <taxon>Dikarya</taxon>
        <taxon>Basidiomycota</taxon>
        <taxon>Agaricomycotina</taxon>
        <taxon>Agaricomycetes</taxon>
        <taxon>Agaricomycetidae</taxon>
        <taxon>Agaricales</taxon>
        <taxon>Marasmiineae</taxon>
        <taxon>Mycenaceae</taxon>
        <taxon>Mycena</taxon>
    </lineage>
</organism>
<keyword evidence="1" id="KW-1133">Transmembrane helix</keyword>
<accession>A0AAD7NZQ6</accession>
<dbReference type="EMBL" id="JARJLG010000004">
    <property type="protein sequence ID" value="KAJ7782064.1"/>
    <property type="molecule type" value="Genomic_DNA"/>
</dbReference>
<keyword evidence="1" id="KW-0472">Membrane</keyword>
<sequence length="103" mass="11500">MGLQGAFITSPDHFCRTPVNWAGKSGYLILISKHCTIFFELGNPWLQQVVVSICLCITSLCTFVFLLNTFSNVASIAADRMRTLHKFILGPVCCLKERTNNTD</sequence>
<gene>
    <name evidence="2" type="ORF">DFH07DRAFT_1055548</name>
</gene>
<dbReference type="AlphaFoldDB" id="A0AAD7NZQ6"/>
<evidence type="ECO:0000313" key="3">
    <source>
        <dbReference type="Proteomes" id="UP001215280"/>
    </source>
</evidence>